<dbReference type="AlphaFoldDB" id="A0AB37GCL4"/>
<evidence type="ECO:0000313" key="3">
    <source>
        <dbReference type="EMBL" id="QQB82580.1"/>
    </source>
</evidence>
<protein>
    <recommendedName>
        <fullName evidence="7">Peptidase M10 metallopeptidase domain-containing protein</fullName>
    </recommendedName>
</protein>
<dbReference type="Proteomes" id="UP001220238">
    <property type="component" value="Chromosome"/>
</dbReference>
<dbReference type="EMBL" id="CP120206">
    <property type="protein sequence ID" value="WET43627.1"/>
    <property type="molecule type" value="Genomic_DNA"/>
</dbReference>
<dbReference type="GO" id="GO:0008237">
    <property type="term" value="F:metallopeptidase activity"/>
    <property type="evidence" value="ECO:0007669"/>
    <property type="project" value="InterPro"/>
</dbReference>
<evidence type="ECO:0000313" key="6">
    <source>
        <dbReference type="Proteomes" id="UP000595198"/>
    </source>
</evidence>
<reference evidence="5 6" key="1">
    <citation type="submission" date="2020-12" db="EMBL/GenBank/DDBJ databases">
        <title>FDA dAtabase for Regulatory Grade micrObial Sequences (FDA-ARGOS): Supporting development and validation of Infectious Disease Dx tests.</title>
        <authorList>
            <person name="Sproer C."/>
            <person name="Gronow S."/>
            <person name="Severitt S."/>
            <person name="Schroder I."/>
            <person name="Tallon L."/>
            <person name="Sadzewicz L."/>
            <person name="Zhao X."/>
            <person name="Boylan J."/>
            <person name="Ott S."/>
            <person name="Bowen H."/>
            <person name="Vavikolanu K."/>
            <person name="Mehta A."/>
            <person name="Aluvathingal J."/>
            <person name="Nadendla S."/>
            <person name="Lowell S."/>
            <person name="Myers T."/>
            <person name="Yan Y."/>
            <person name="Sichtig H."/>
        </authorList>
    </citation>
    <scope>NUCLEOTIDE SEQUENCE [LARGE SCALE GENOMIC DNA]</scope>
    <source>
        <strain evidence="2 5">FDAARGOS_938</strain>
        <strain evidence="3 6">FDAARGOS_991</strain>
    </source>
</reference>
<evidence type="ECO:0008006" key="7">
    <source>
        <dbReference type="Google" id="ProtNLM"/>
    </source>
</evidence>
<keyword evidence="6" id="KW-1185">Reference proteome</keyword>
<dbReference type="EMBL" id="CP066023">
    <property type="protein sequence ID" value="QQB82580.1"/>
    <property type="molecule type" value="Genomic_DNA"/>
</dbReference>
<dbReference type="EMBL" id="CP065628">
    <property type="protein sequence ID" value="QPR30750.1"/>
    <property type="molecule type" value="Genomic_DNA"/>
</dbReference>
<evidence type="ECO:0000313" key="4">
    <source>
        <dbReference type="EMBL" id="WET43627.1"/>
    </source>
</evidence>
<dbReference type="Proteomes" id="UP000594774">
    <property type="component" value="Chromosome"/>
</dbReference>
<accession>A0AB37GCL4</accession>
<dbReference type="SUPFAM" id="SSF55486">
    <property type="entry name" value="Metalloproteases ('zincins'), catalytic domain"/>
    <property type="match status" value="1"/>
</dbReference>
<dbReference type="Gene3D" id="3.40.390.10">
    <property type="entry name" value="Collagenase (Catalytic Domain)"/>
    <property type="match status" value="1"/>
</dbReference>
<sequence>MRFTKSLATIVFVGSLLAGAPAYAIGGDGKPIIDSATCKAMVKAANAGEPVDNPSILHLSDQMPSYIADGTLDYVVAPDFPYRAQLDAATQEWNEKLGGKVVLREVTKDKADSDTVNVRYVPRPDSRVLASASEISKEMTVFVTSTLYPDAIRSTLAHEFGHLLGIRHTCDYTLMAASQHRHPAAHVTPLDVAAVLQGQFD</sequence>
<organism evidence="2 5">
    <name type="scientific">Corynebacterium amycolatum</name>
    <dbReference type="NCBI Taxonomy" id="43765"/>
    <lineage>
        <taxon>Bacteria</taxon>
        <taxon>Bacillati</taxon>
        <taxon>Actinomycetota</taxon>
        <taxon>Actinomycetes</taxon>
        <taxon>Mycobacteriales</taxon>
        <taxon>Corynebacteriaceae</taxon>
        <taxon>Corynebacterium</taxon>
    </lineage>
</organism>
<dbReference type="InterPro" id="IPR024079">
    <property type="entry name" value="MetalloPept_cat_dom_sf"/>
</dbReference>
<evidence type="ECO:0000313" key="2">
    <source>
        <dbReference type="EMBL" id="QPR30750.1"/>
    </source>
</evidence>
<proteinExistence type="predicted"/>
<feature type="chain" id="PRO_5044719987" description="Peptidase M10 metallopeptidase domain-containing protein" evidence="1">
    <location>
        <begin position="25"/>
        <end position="201"/>
    </location>
</feature>
<reference evidence="4" key="2">
    <citation type="submission" date="2023-03" db="EMBL/GenBank/DDBJ databases">
        <title>Corynebacterium amycolatum SB-1.</title>
        <authorList>
            <person name="Jo H."/>
        </authorList>
    </citation>
    <scope>NUCLEOTIDE SEQUENCE</scope>
    <source>
        <strain evidence="4">SB-1</strain>
    </source>
</reference>
<name>A0AB37GCL4_CORAY</name>
<evidence type="ECO:0000313" key="5">
    <source>
        <dbReference type="Proteomes" id="UP000594774"/>
    </source>
</evidence>
<keyword evidence="1" id="KW-0732">Signal</keyword>
<evidence type="ECO:0000256" key="1">
    <source>
        <dbReference type="SAM" id="SignalP"/>
    </source>
</evidence>
<dbReference type="Proteomes" id="UP000595198">
    <property type="component" value="Chromosome"/>
</dbReference>
<dbReference type="GeneID" id="92768607"/>
<gene>
    <name evidence="2" type="ORF">I6G95_11300</name>
    <name evidence="3" type="ORF">I6H48_11840</name>
    <name evidence="4" type="ORF">P2W56_09395</name>
</gene>
<feature type="signal peptide" evidence="1">
    <location>
        <begin position="1"/>
        <end position="24"/>
    </location>
</feature>
<dbReference type="RefSeq" id="WP_038625973.1">
    <property type="nucleotide sequence ID" value="NZ_CP046975.1"/>
</dbReference>